<feature type="region of interest" description="Disordered" evidence="1">
    <location>
        <begin position="30"/>
        <end position="75"/>
    </location>
</feature>
<proteinExistence type="predicted"/>
<accession>A0A6A6QER4</accession>
<feature type="region of interest" description="Disordered" evidence="1">
    <location>
        <begin position="410"/>
        <end position="465"/>
    </location>
</feature>
<feature type="region of interest" description="Disordered" evidence="1">
    <location>
        <begin position="337"/>
        <end position="373"/>
    </location>
</feature>
<feature type="region of interest" description="Disordered" evidence="1">
    <location>
        <begin position="175"/>
        <end position="211"/>
    </location>
</feature>
<keyword evidence="3" id="KW-1185">Reference proteome</keyword>
<dbReference type="EMBL" id="MU004196">
    <property type="protein sequence ID" value="KAF2490885.1"/>
    <property type="molecule type" value="Genomic_DNA"/>
</dbReference>
<organism evidence="2 3">
    <name type="scientific">Lophium mytilinum</name>
    <dbReference type="NCBI Taxonomy" id="390894"/>
    <lineage>
        <taxon>Eukaryota</taxon>
        <taxon>Fungi</taxon>
        <taxon>Dikarya</taxon>
        <taxon>Ascomycota</taxon>
        <taxon>Pezizomycotina</taxon>
        <taxon>Dothideomycetes</taxon>
        <taxon>Pleosporomycetidae</taxon>
        <taxon>Mytilinidiales</taxon>
        <taxon>Mytilinidiaceae</taxon>
        <taxon>Lophium</taxon>
    </lineage>
</organism>
<gene>
    <name evidence="2" type="ORF">BU16DRAFT_621574</name>
</gene>
<feature type="compositionally biased region" description="Basic and acidic residues" evidence="1">
    <location>
        <begin position="410"/>
        <end position="424"/>
    </location>
</feature>
<feature type="region of interest" description="Disordered" evidence="1">
    <location>
        <begin position="247"/>
        <end position="313"/>
    </location>
</feature>
<dbReference type="OrthoDB" id="10668587at2759"/>
<feature type="compositionally biased region" description="Polar residues" evidence="1">
    <location>
        <begin position="261"/>
        <end position="270"/>
    </location>
</feature>
<dbReference type="Proteomes" id="UP000799750">
    <property type="component" value="Unassembled WGS sequence"/>
</dbReference>
<reference evidence="2" key="1">
    <citation type="journal article" date="2020" name="Stud. Mycol.">
        <title>101 Dothideomycetes genomes: a test case for predicting lifestyles and emergence of pathogens.</title>
        <authorList>
            <person name="Haridas S."/>
            <person name="Albert R."/>
            <person name="Binder M."/>
            <person name="Bloem J."/>
            <person name="Labutti K."/>
            <person name="Salamov A."/>
            <person name="Andreopoulos B."/>
            <person name="Baker S."/>
            <person name="Barry K."/>
            <person name="Bills G."/>
            <person name="Bluhm B."/>
            <person name="Cannon C."/>
            <person name="Castanera R."/>
            <person name="Culley D."/>
            <person name="Daum C."/>
            <person name="Ezra D."/>
            <person name="Gonzalez J."/>
            <person name="Henrissat B."/>
            <person name="Kuo A."/>
            <person name="Liang C."/>
            <person name="Lipzen A."/>
            <person name="Lutzoni F."/>
            <person name="Magnuson J."/>
            <person name="Mondo S."/>
            <person name="Nolan M."/>
            <person name="Ohm R."/>
            <person name="Pangilinan J."/>
            <person name="Park H.-J."/>
            <person name="Ramirez L."/>
            <person name="Alfaro M."/>
            <person name="Sun H."/>
            <person name="Tritt A."/>
            <person name="Yoshinaga Y."/>
            <person name="Zwiers L.-H."/>
            <person name="Turgeon B."/>
            <person name="Goodwin S."/>
            <person name="Spatafora J."/>
            <person name="Crous P."/>
            <person name="Grigoriev I."/>
        </authorList>
    </citation>
    <scope>NUCLEOTIDE SEQUENCE</scope>
    <source>
        <strain evidence="2">CBS 269.34</strain>
    </source>
</reference>
<name>A0A6A6QER4_9PEZI</name>
<dbReference type="AlphaFoldDB" id="A0A6A6QER4"/>
<protein>
    <submittedName>
        <fullName evidence="2">Uncharacterized protein</fullName>
    </submittedName>
</protein>
<evidence type="ECO:0000313" key="2">
    <source>
        <dbReference type="EMBL" id="KAF2490885.1"/>
    </source>
</evidence>
<sequence length="477" mass="50642">MAGDHEASLQIAAITSTPLPALWQASRASRESAAHLQKHHSGIGPAPPLLSATRRSMPTWRPPNESNEALELPDAGSQAPFAAQSLADYYHGHRQQAPPKPNNPRRVRRHRLAGLADAAEKTAMAPAYCADRGRRRCMAHKRRCMTFDDSSASGGICESALHSTLSPGYLLQRGRGLSDSSTAPGQPGFDGCTAVLPSSKPRRVQQRPRLRASPAWTAALSLGVTNLTVLQRPGSRRALEDLMPEAADGAESQGRGPPHATPSTASSQRRTGNRAARPHSTHTVHEADDAQTPTGSRAADPQAHAANVTSAAPATQCDGWVETRCLRLRDMSPALPRPGAPCLHRPQGFRVSGRGLPRQPSLPLRRHQRRNGPAARMSEMCFLRRVETLVGTLAEALVGAVGQRGRENKTKELCAEPSGVRDAEAASSEAGQNVRPSAPVASGKKPGEISDSAPAHAPHVSPSCPACRRASIIGKGL</sequence>
<evidence type="ECO:0000313" key="3">
    <source>
        <dbReference type="Proteomes" id="UP000799750"/>
    </source>
</evidence>
<evidence type="ECO:0000256" key="1">
    <source>
        <dbReference type="SAM" id="MobiDB-lite"/>
    </source>
</evidence>
<feature type="compositionally biased region" description="Basic residues" evidence="1">
    <location>
        <begin position="200"/>
        <end position="210"/>
    </location>
</feature>